<feature type="compositionally biased region" description="Gly residues" evidence="1">
    <location>
        <begin position="305"/>
        <end position="325"/>
    </location>
</feature>
<evidence type="ECO:0000313" key="3">
    <source>
        <dbReference type="EMBL" id="QHT34135.1"/>
    </source>
</evidence>
<proteinExistence type="predicted"/>
<keyword evidence="2" id="KW-0812">Transmembrane</keyword>
<protein>
    <recommendedName>
        <fullName evidence="4">FCP1 homology domain-containing protein</fullName>
    </recommendedName>
</protein>
<organism evidence="3">
    <name type="scientific">viral metagenome</name>
    <dbReference type="NCBI Taxonomy" id="1070528"/>
    <lineage>
        <taxon>unclassified sequences</taxon>
        <taxon>metagenomes</taxon>
        <taxon>organismal metagenomes</taxon>
    </lineage>
</organism>
<sequence length="409" mass="45943">MDPCTIRNRTDQELDKETPQWRYFKKLVEYLVMHGRYVGIASFGTFEIIKAYMDRIMGFNQQFFNKRNMMAPCIKERSVRTFQPPQNKNEYIYQLMKIYRVQDFKRVVLFDDLPSNIADATGIGVIAVQIAAPRNGDSDINKMYFGPWVMDDFDRKMETQCGTEIYLNRTFTGISSKSRLAGSNGSGSERQVDDSEAFLGISYDKIDFGLGQDEWKFGTTAYGSSIGDRKVSVRPDMRWNRMNVQNPPQWVDGNWNTDNILDSKVNNINKVGNSTAGWEDSSLGGSSNSFWEKHQRVRKEEEGKNGSGGGSGGSGGSGSGGSDGGRSGKRINWKSGGGSGIRYGTMDNDDDDVVGISEGFENNKNSDRNRNDRNREESCSSCNKIGWNWITLTLMVVIFFMAVLVVSVM</sequence>
<reference evidence="3" key="1">
    <citation type="journal article" date="2020" name="Nature">
        <title>Giant virus diversity and host interactions through global metagenomics.</title>
        <authorList>
            <person name="Schulz F."/>
            <person name="Roux S."/>
            <person name="Paez-Espino D."/>
            <person name="Jungbluth S."/>
            <person name="Walsh D.A."/>
            <person name="Denef V.J."/>
            <person name="McMahon K.D."/>
            <person name="Konstantinidis K.T."/>
            <person name="Eloe-Fadrosh E.A."/>
            <person name="Kyrpides N.C."/>
            <person name="Woyke T."/>
        </authorList>
    </citation>
    <scope>NUCLEOTIDE SEQUENCE</scope>
    <source>
        <strain evidence="3">GVMAG-M-3300009161-52</strain>
    </source>
</reference>
<keyword evidence="2" id="KW-1133">Transmembrane helix</keyword>
<evidence type="ECO:0000256" key="2">
    <source>
        <dbReference type="SAM" id="Phobius"/>
    </source>
</evidence>
<feature type="compositionally biased region" description="Basic and acidic residues" evidence="1">
    <location>
        <begin position="291"/>
        <end position="304"/>
    </location>
</feature>
<feature type="transmembrane region" description="Helical" evidence="2">
    <location>
        <begin position="387"/>
        <end position="408"/>
    </location>
</feature>
<evidence type="ECO:0008006" key="4">
    <source>
        <dbReference type="Google" id="ProtNLM"/>
    </source>
</evidence>
<dbReference type="EMBL" id="MN738987">
    <property type="protein sequence ID" value="QHT34135.1"/>
    <property type="molecule type" value="Genomic_DNA"/>
</dbReference>
<keyword evidence="2" id="KW-0472">Membrane</keyword>
<dbReference type="AlphaFoldDB" id="A0A6C0F4I4"/>
<feature type="region of interest" description="Disordered" evidence="1">
    <location>
        <begin position="274"/>
        <end position="377"/>
    </location>
</feature>
<accession>A0A6C0F4I4</accession>
<evidence type="ECO:0000256" key="1">
    <source>
        <dbReference type="SAM" id="MobiDB-lite"/>
    </source>
</evidence>
<feature type="compositionally biased region" description="Basic and acidic residues" evidence="1">
    <location>
        <begin position="364"/>
        <end position="377"/>
    </location>
</feature>
<name>A0A6C0F4I4_9ZZZZ</name>